<dbReference type="Proteomes" id="UP001341840">
    <property type="component" value="Unassembled WGS sequence"/>
</dbReference>
<reference evidence="2 3" key="1">
    <citation type="journal article" date="2023" name="Plants (Basel)">
        <title>Bridging the Gap: Combining Genomics and Transcriptomics Approaches to Understand Stylosanthes scabra, an Orphan Legume from the Brazilian Caatinga.</title>
        <authorList>
            <person name="Ferreira-Neto J.R.C."/>
            <person name="da Silva M.D."/>
            <person name="Binneck E."/>
            <person name="de Melo N.F."/>
            <person name="da Silva R.H."/>
            <person name="de Melo A.L.T.M."/>
            <person name="Pandolfi V."/>
            <person name="Bustamante F.O."/>
            <person name="Brasileiro-Vidal A.C."/>
            <person name="Benko-Iseppon A.M."/>
        </authorList>
    </citation>
    <scope>NUCLEOTIDE SEQUENCE [LARGE SCALE GENOMIC DNA]</scope>
    <source>
        <tissue evidence="2">Leaves</tissue>
    </source>
</reference>
<dbReference type="EMBL" id="JASCZI010181535">
    <property type="protein sequence ID" value="MED6184358.1"/>
    <property type="molecule type" value="Genomic_DNA"/>
</dbReference>
<organism evidence="2 3">
    <name type="scientific">Stylosanthes scabra</name>
    <dbReference type="NCBI Taxonomy" id="79078"/>
    <lineage>
        <taxon>Eukaryota</taxon>
        <taxon>Viridiplantae</taxon>
        <taxon>Streptophyta</taxon>
        <taxon>Embryophyta</taxon>
        <taxon>Tracheophyta</taxon>
        <taxon>Spermatophyta</taxon>
        <taxon>Magnoliopsida</taxon>
        <taxon>eudicotyledons</taxon>
        <taxon>Gunneridae</taxon>
        <taxon>Pentapetalae</taxon>
        <taxon>rosids</taxon>
        <taxon>fabids</taxon>
        <taxon>Fabales</taxon>
        <taxon>Fabaceae</taxon>
        <taxon>Papilionoideae</taxon>
        <taxon>50 kb inversion clade</taxon>
        <taxon>dalbergioids sensu lato</taxon>
        <taxon>Dalbergieae</taxon>
        <taxon>Pterocarpus clade</taxon>
        <taxon>Stylosanthes</taxon>
    </lineage>
</organism>
<evidence type="ECO:0000313" key="3">
    <source>
        <dbReference type="Proteomes" id="UP001341840"/>
    </source>
</evidence>
<name>A0ABU6WJ96_9FABA</name>
<gene>
    <name evidence="2" type="ORF">PIB30_046639</name>
</gene>
<evidence type="ECO:0008006" key="4">
    <source>
        <dbReference type="Google" id="ProtNLM"/>
    </source>
</evidence>
<proteinExistence type="predicted"/>
<protein>
    <recommendedName>
        <fullName evidence="4">Secreted protein</fullName>
    </recommendedName>
</protein>
<feature type="chain" id="PRO_5045139341" description="Secreted protein" evidence="1">
    <location>
        <begin position="16"/>
        <end position="114"/>
    </location>
</feature>
<keyword evidence="1" id="KW-0732">Signal</keyword>
<evidence type="ECO:0000313" key="2">
    <source>
        <dbReference type="EMBL" id="MED6184358.1"/>
    </source>
</evidence>
<accession>A0ABU6WJ96</accession>
<evidence type="ECO:0000256" key="1">
    <source>
        <dbReference type="SAM" id="SignalP"/>
    </source>
</evidence>
<keyword evidence="3" id="KW-1185">Reference proteome</keyword>
<feature type="signal peptide" evidence="1">
    <location>
        <begin position="1"/>
        <end position="15"/>
    </location>
</feature>
<comment type="caution">
    <text evidence="2">The sequence shown here is derived from an EMBL/GenBank/DDBJ whole genome shotgun (WGS) entry which is preliminary data.</text>
</comment>
<sequence length="114" mass="12376">MVWFLLSTSFSGVDCGLLLSAVPSLLSGISSSIFCSDHQHDASYPSRMVPTDGANVKLYGVAESYSREGVDVEVNSPRSPEIGLWDSRSNRVSRLRECVYLEGVMPPAYIVATS</sequence>